<accession>A0A067TA46</accession>
<dbReference type="Proteomes" id="UP000027222">
    <property type="component" value="Unassembled WGS sequence"/>
</dbReference>
<sequence length="378" mass="41937">MSGERPWPTLDLKLLVRYHGIKATQYFAKFTPESENILRDDLTVLKLPHPKRENMTLLLHGYLECFWPGAPKGGVLHKHIKGKIDPEPETMKQLSISTLTLKEINSHGTKPNELKRSNPYAEQPHSKVPFPFKKRPAFSDHQALASSIPNDTQWDPQRPNKFARLDNDDRSRPAARREYQPMRPPPPEGPPNLGYLGTQSGGTAQKKTSSTANAAESQRGSASSASRMPEPGLSFHQGAGKLDGARNEYVGNPTVVPASRAPMTLRAHGDMRDSPKTKPPTIAVHAVKQEPIDTPIPAFTANPPQRLDSQNHNVDHHGVHQPPAVQQQGPKASFSSEIEASDKEKGDMVVQDFLKSLVCFTMLFTFLSLIQSPRLFRS</sequence>
<dbReference type="HOGENOM" id="CLU_731674_0_0_1"/>
<proteinExistence type="predicted"/>
<evidence type="ECO:0000313" key="2">
    <source>
        <dbReference type="EMBL" id="KDR79247.1"/>
    </source>
</evidence>
<evidence type="ECO:0000256" key="1">
    <source>
        <dbReference type="SAM" id="MobiDB-lite"/>
    </source>
</evidence>
<organism evidence="2 3">
    <name type="scientific">Galerina marginata (strain CBS 339.88)</name>
    <dbReference type="NCBI Taxonomy" id="685588"/>
    <lineage>
        <taxon>Eukaryota</taxon>
        <taxon>Fungi</taxon>
        <taxon>Dikarya</taxon>
        <taxon>Basidiomycota</taxon>
        <taxon>Agaricomycotina</taxon>
        <taxon>Agaricomycetes</taxon>
        <taxon>Agaricomycetidae</taxon>
        <taxon>Agaricales</taxon>
        <taxon>Agaricineae</taxon>
        <taxon>Strophariaceae</taxon>
        <taxon>Galerina</taxon>
    </lineage>
</organism>
<feature type="region of interest" description="Disordered" evidence="1">
    <location>
        <begin position="103"/>
        <end position="134"/>
    </location>
</feature>
<feature type="region of interest" description="Disordered" evidence="1">
    <location>
        <begin position="147"/>
        <end position="256"/>
    </location>
</feature>
<protein>
    <submittedName>
        <fullName evidence="2">Uncharacterized protein</fullName>
    </submittedName>
</protein>
<gene>
    <name evidence="2" type="ORF">GALMADRAFT_1229889</name>
</gene>
<keyword evidence="3" id="KW-1185">Reference proteome</keyword>
<evidence type="ECO:0000313" key="3">
    <source>
        <dbReference type="Proteomes" id="UP000027222"/>
    </source>
</evidence>
<reference evidence="3" key="1">
    <citation type="journal article" date="2014" name="Proc. Natl. Acad. Sci. U.S.A.">
        <title>Extensive sampling of basidiomycete genomes demonstrates inadequacy of the white-rot/brown-rot paradigm for wood decay fungi.</title>
        <authorList>
            <person name="Riley R."/>
            <person name="Salamov A.A."/>
            <person name="Brown D.W."/>
            <person name="Nagy L.G."/>
            <person name="Floudas D."/>
            <person name="Held B.W."/>
            <person name="Levasseur A."/>
            <person name="Lombard V."/>
            <person name="Morin E."/>
            <person name="Otillar R."/>
            <person name="Lindquist E.A."/>
            <person name="Sun H."/>
            <person name="LaButti K.M."/>
            <person name="Schmutz J."/>
            <person name="Jabbour D."/>
            <person name="Luo H."/>
            <person name="Baker S.E."/>
            <person name="Pisabarro A.G."/>
            <person name="Walton J.D."/>
            <person name="Blanchette R.A."/>
            <person name="Henrissat B."/>
            <person name="Martin F."/>
            <person name="Cullen D."/>
            <person name="Hibbett D.S."/>
            <person name="Grigoriev I.V."/>
        </authorList>
    </citation>
    <scope>NUCLEOTIDE SEQUENCE [LARGE SCALE GENOMIC DNA]</scope>
    <source>
        <strain evidence="3">CBS 339.88</strain>
    </source>
</reference>
<name>A0A067TA46_GALM3</name>
<dbReference type="OrthoDB" id="3070390at2759"/>
<dbReference type="AlphaFoldDB" id="A0A067TA46"/>
<dbReference type="STRING" id="685588.A0A067TA46"/>
<feature type="compositionally biased region" description="Basic and acidic residues" evidence="1">
    <location>
        <begin position="163"/>
        <end position="180"/>
    </location>
</feature>
<dbReference type="EMBL" id="KL142373">
    <property type="protein sequence ID" value="KDR79247.1"/>
    <property type="molecule type" value="Genomic_DNA"/>
</dbReference>
<feature type="compositionally biased region" description="Polar residues" evidence="1">
    <location>
        <begin position="197"/>
        <end position="226"/>
    </location>
</feature>